<dbReference type="RefSeq" id="WP_320502803.1">
    <property type="nucleotide sequence ID" value="NZ_JAXCLX010000004.1"/>
</dbReference>
<dbReference type="InterPro" id="IPR015422">
    <property type="entry name" value="PyrdxlP-dep_Trfase_small"/>
</dbReference>
<proteinExistence type="inferred from homology"/>
<evidence type="ECO:0000256" key="2">
    <source>
        <dbReference type="ARBA" id="ARBA00007441"/>
    </source>
</evidence>
<dbReference type="EMBL" id="JAXCLX010000004">
    <property type="protein sequence ID" value="MDY0874336.1"/>
    <property type="molecule type" value="Genomic_DNA"/>
</dbReference>
<evidence type="ECO:0000256" key="6">
    <source>
        <dbReference type="ARBA" id="ARBA00022898"/>
    </source>
</evidence>
<keyword evidence="6" id="KW-0663">Pyridoxal phosphate</keyword>
<protein>
    <recommendedName>
        <fullName evidence="3">aspartate transaminase</fullName>
        <ecNumber evidence="3">2.6.1.1</ecNumber>
    </recommendedName>
</protein>
<gene>
    <name evidence="9" type="ORF">SMD31_20520</name>
</gene>
<evidence type="ECO:0000256" key="5">
    <source>
        <dbReference type="ARBA" id="ARBA00022679"/>
    </source>
</evidence>
<dbReference type="InterPro" id="IPR004839">
    <property type="entry name" value="Aminotransferase_I/II_large"/>
</dbReference>
<keyword evidence="5" id="KW-0808">Transferase</keyword>
<dbReference type="InterPro" id="IPR015424">
    <property type="entry name" value="PyrdxlP-dep_Trfase"/>
</dbReference>
<dbReference type="PANTHER" id="PTHR46383">
    <property type="entry name" value="ASPARTATE AMINOTRANSFERASE"/>
    <property type="match status" value="1"/>
</dbReference>
<evidence type="ECO:0000256" key="1">
    <source>
        <dbReference type="ARBA" id="ARBA00001933"/>
    </source>
</evidence>
<dbReference type="EC" id="2.6.1.1" evidence="3"/>
<dbReference type="Gene3D" id="3.40.640.10">
    <property type="entry name" value="Type I PLP-dependent aspartate aminotransferase-like (Major domain)"/>
    <property type="match status" value="1"/>
</dbReference>
<comment type="caution">
    <text evidence="9">The sequence shown here is derived from an EMBL/GenBank/DDBJ whole genome shotgun (WGS) entry which is preliminary data.</text>
</comment>
<reference evidence="9 10" key="1">
    <citation type="journal article" date="2013" name="Antonie Van Leeuwenhoek">
        <title>Dongia rigui sp. nov., isolated from freshwater of a large wetland in Korea.</title>
        <authorList>
            <person name="Baik K.S."/>
            <person name="Hwang Y.M."/>
            <person name="Choi J.S."/>
            <person name="Kwon J."/>
            <person name="Seong C.N."/>
        </authorList>
    </citation>
    <scope>NUCLEOTIDE SEQUENCE [LARGE SCALE GENOMIC DNA]</scope>
    <source>
        <strain evidence="9 10">04SU4-P</strain>
    </source>
</reference>
<keyword evidence="10" id="KW-1185">Reference proteome</keyword>
<comment type="catalytic activity">
    <reaction evidence="7">
        <text>L-aspartate + 2-oxoglutarate = oxaloacetate + L-glutamate</text>
        <dbReference type="Rhea" id="RHEA:21824"/>
        <dbReference type="ChEBI" id="CHEBI:16452"/>
        <dbReference type="ChEBI" id="CHEBI:16810"/>
        <dbReference type="ChEBI" id="CHEBI:29985"/>
        <dbReference type="ChEBI" id="CHEBI:29991"/>
        <dbReference type="EC" id="2.6.1.1"/>
    </reaction>
</comment>
<evidence type="ECO:0000256" key="3">
    <source>
        <dbReference type="ARBA" id="ARBA00012753"/>
    </source>
</evidence>
<sequence length="394" mass="42314">MRYSQLTDRVAGEGAAAWDLHVEALTQKRAGKDVIILSIGDPDLDTPKAITEEAIRLLRAGDTHYADILGLPRARTAVANQHSRTTGQPVTIDNVAIMSGCQSGLFAVAMTILDPGDEAIVLEPMYVTYEATIQASGAKLVRVPLKAANNFRLDINDLAKAITPRTRAIFFASPSNPTGVTLNRGELDGIAALAQKHDLWVVADEVYSTLIFDGEHVSICGLPGMAERTATVSSLSKSHAMTGWRFGWVVGPKALIDHCGNLGLANLYGLPPFIQNASAMALEQDVPEVAEMREIYRHRRDLAVKALSQLPGIVCRSPAAGMFMMADVRGTGMSGHEFSWALFKATGVATLDATAFGPSAEGHVRISFAIDEISLTEACNRIAGFTRKLMEKVA</sequence>
<dbReference type="Proteomes" id="UP001271769">
    <property type="component" value="Unassembled WGS sequence"/>
</dbReference>
<evidence type="ECO:0000313" key="9">
    <source>
        <dbReference type="EMBL" id="MDY0874336.1"/>
    </source>
</evidence>
<dbReference type="SUPFAM" id="SSF53383">
    <property type="entry name" value="PLP-dependent transferases"/>
    <property type="match status" value="1"/>
</dbReference>
<evidence type="ECO:0000256" key="7">
    <source>
        <dbReference type="ARBA" id="ARBA00049185"/>
    </source>
</evidence>
<comment type="cofactor">
    <cofactor evidence="1">
        <name>pyridoxal 5'-phosphate</name>
        <dbReference type="ChEBI" id="CHEBI:597326"/>
    </cofactor>
</comment>
<keyword evidence="4 9" id="KW-0032">Aminotransferase</keyword>
<dbReference type="Pfam" id="PF00155">
    <property type="entry name" value="Aminotran_1_2"/>
    <property type="match status" value="1"/>
</dbReference>
<dbReference type="GO" id="GO:0008483">
    <property type="term" value="F:transaminase activity"/>
    <property type="evidence" value="ECO:0007669"/>
    <property type="project" value="UniProtKB-KW"/>
</dbReference>
<comment type="similarity">
    <text evidence="2">Belongs to the class-I pyridoxal-phosphate-dependent aminotransferase family.</text>
</comment>
<evidence type="ECO:0000256" key="4">
    <source>
        <dbReference type="ARBA" id="ARBA00022576"/>
    </source>
</evidence>
<dbReference type="InterPro" id="IPR015421">
    <property type="entry name" value="PyrdxlP-dep_Trfase_major"/>
</dbReference>
<evidence type="ECO:0000313" key="10">
    <source>
        <dbReference type="Proteomes" id="UP001271769"/>
    </source>
</evidence>
<dbReference type="InterPro" id="IPR050596">
    <property type="entry name" value="AspAT/PAT-like"/>
</dbReference>
<organism evidence="9 10">
    <name type="scientific">Dongia rigui</name>
    <dbReference type="NCBI Taxonomy" id="940149"/>
    <lineage>
        <taxon>Bacteria</taxon>
        <taxon>Pseudomonadati</taxon>
        <taxon>Pseudomonadota</taxon>
        <taxon>Alphaproteobacteria</taxon>
        <taxon>Rhodospirillales</taxon>
        <taxon>Dongiaceae</taxon>
        <taxon>Dongia</taxon>
    </lineage>
</organism>
<dbReference type="PANTHER" id="PTHR46383:SF1">
    <property type="entry name" value="ASPARTATE AMINOTRANSFERASE"/>
    <property type="match status" value="1"/>
</dbReference>
<evidence type="ECO:0000259" key="8">
    <source>
        <dbReference type="Pfam" id="PF00155"/>
    </source>
</evidence>
<dbReference type="CDD" id="cd00609">
    <property type="entry name" value="AAT_like"/>
    <property type="match status" value="1"/>
</dbReference>
<feature type="domain" description="Aminotransferase class I/classII large" evidence="8">
    <location>
        <begin position="32"/>
        <end position="382"/>
    </location>
</feature>
<name>A0ABU5E633_9PROT</name>
<accession>A0ABU5E633</accession>
<dbReference type="Gene3D" id="3.90.1150.10">
    <property type="entry name" value="Aspartate Aminotransferase, domain 1"/>
    <property type="match status" value="1"/>
</dbReference>